<keyword evidence="4" id="KW-1185">Reference proteome</keyword>
<accession>A0ABR9LP92</accession>
<feature type="chain" id="PRO_5045362052" evidence="2">
    <location>
        <begin position="29"/>
        <end position="59"/>
    </location>
</feature>
<evidence type="ECO:0000256" key="2">
    <source>
        <dbReference type="SAM" id="SignalP"/>
    </source>
</evidence>
<name>A0ABR9LP92_9ACTN</name>
<feature type="region of interest" description="Disordered" evidence="1">
    <location>
        <begin position="29"/>
        <end position="59"/>
    </location>
</feature>
<proteinExistence type="predicted"/>
<protein>
    <submittedName>
        <fullName evidence="3">Uncharacterized protein</fullName>
    </submittedName>
</protein>
<dbReference type="EMBL" id="JADBEK010000001">
    <property type="protein sequence ID" value="MBE1582468.1"/>
    <property type="molecule type" value="Genomic_DNA"/>
</dbReference>
<feature type="signal peptide" evidence="2">
    <location>
        <begin position="1"/>
        <end position="28"/>
    </location>
</feature>
<keyword evidence="2" id="KW-0732">Signal</keyword>
<evidence type="ECO:0000256" key="1">
    <source>
        <dbReference type="SAM" id="MobiDB-lite"/>
    </source>
</evidence>
<dbReference type="RefSeq" id="WP_192783742.1">
    <property type="nucleotide sequence ID" value="NZ_JADBEK010000001.1"/>
</dbReference>
<sequence length="59" mass="5572">MNRVLVGLAAALALAAGGVLVAVSPAVAAGSESGNGAVPRTVTGDESDSVRITGETPAP</sequence>
<comment type="caution">
    <text evidence="3">The sequence shown here is derived from an EMBL/GenBank/DDBJ whole genome shotgun (WGS) entry which is preliminary data.</text>
</comment>
<dbReference type="Proteomes" id="UP000633509">
    <property type="component" value="Unassembled WGS sequence"/>
</dbReference>
<evidence type="ECO:0000313" key="3">
    <source>
        <dbReference type="EMBL" id="MBE1582468.1"/>
    </source>
</evidence>
<evidence type="ECO:0000313" key="4">
    <source>
        <dbReference type="Proteomes" id="UP000633509"/>
    </source>
</evidence>
<organism evidence="3 4">
    <name type="scientific">Nonomuraea angiospora</name>
    <dbReference type="NCBI Taxonomy" id="46172"/>
    <lineage>
        <taxon>Bacteria</taxon>
        <taxon>Bacillati</taxon>
        <taxon>Actinomycetota</taxon>
        <taxon>Actinomycetes</taxon>
        <taxon>Streptosporangiales</taxon>
        <taxon>Streptosporangiaceae</taxon>
        <taxon>Nonomuraea</taxon>
    </lineage>
</organism>
<gene>
    <name evidence="3" type="ORF">H4W80_000726</name>
</gene>
<reference evidence="3 4" key="1">
    <citation type="submission" date="2020-10" db="EMBL/GenBank/DDBJ databases">
        <title>Sequencing the genomes of 1000 actinobacteria strains.</title>
        <authorList>
            <person name="Klenk H.-P."/>
        </authorList>
    </citation>
    <scope>NUCLEOTIDE SEQUENCE [LARGE SCALE GENOMIC DNA]</scope>
    <source>
        <strain evidence="3 4">DSM 43173</strain>
    </source>
</reference>